<dbReference type="EMBL" id="KB445559">
    <property type="protein sequence ID" value="EMC94123.1"/>
    <property type="molecule type" value="Genomic_DNA"/>
</dbReference>
<evidence type="ECO:0000313" key="2">
    <source>
        <dbReference type="Proteomes" id="UP000011761"/>
    </source>
</evidence>
<reference evidence="1 2" key="1">
    <citation type="journal article" date="2012" name="PLoS Pathog.">
        <title>Diverse lifestyles and strategies of plant pathogenesis encoded in the genomes of eighteen Dothideomycetes fungi.</title>
        <authorList>
            <person name="Ohm R.A."/>
            <person name="Feau N."/>
            <person name="Henrissat B."/>
            <person name="Schoch C.L."/>
            <person name="Horwitz B.A."/>
            <person name="Barry K.W."/>
            <person name="Condon B.J."/>
            <person name="Copeland A.C."/>
            <person name="Dhillon B."/>
            <person name="Glaser F."/>
            <person name="Hesse C.N."/>
            <person name="Kosti I."/>
            <person name="LaButti K."/>
            <person name="Lindquist E.A."/>
            <person name="Lucas S."/>
            <person name="Salamov A.A."/>
            <person name="Bradshaw R.E."/>
            <person name="Ciuffetti L."/>
            <person name="Hamelin R.C."/>
            <person name="Kema G.H.J."/>
            <person name="Lawrence C."/>
            <person name="Scott J.A."/>
            <person name="Spatafora J.W."/>
            <person name="Turgeon B.G."/>
            <person name="de Wit P.J.G.M."/>
            <person name="Zhong S."/>
            <person name="Goodwin S.B."/>
            <person name="Grigoriev I.V."/>
        </authorList>
    </citation>
    <scope>NUCLEOTIDE SEQUENCE [LARGE SCALE GENOMIC DNA]</scope>
    <source>
        <strain evidence="1 2">UAMH 10762</strain>
    </source>
</reference>
<dbReference type="AlphaFoldDB" id="M2MRM1"/>
<gene>
    <name evidence="1" type="ORF">BAUCODRAFT_221382</name>
</gene>
<protein>
    <submittedName>
        <fullName evidence="1">Uncharacterized protein</fullName>
    </submittedName>
</protein>
<dbReference type="GeneID" id="19109859"/>
<dbReference type="KEGG" id="bcom:BAUCODRAFT_221382"/>
<proteinExistence type="predicted"/>
<name>M2MRM1_BAUPA</name>
<accession>M2MRM1</accession>
<evidence type="ECO:0000313" key="1">
    <source>
        <dbReference type="EMBL" id="EMC94123.1"/>
    </source>
</evidence>
<sequence>MRLSVGVGDESGGQCRAAITLLALARTKKIRLGWHPHSTRHLLSCAGRPLQLKGKPSCPLGIRPALQLHPRSETFALRPTWLPCKVFRSILQPPAATSIARWSASANDQLVTC</sequence>
<dbReference type="HOGENOM" id="CLU_2133061_0_0_1"/>
<dbReference type="Proteomes" id="UP000011761">
    <property type="component" value="Unassembled WGS sequence"/>
</dbReference>
<organism evidence="1 2">
    <name type="scientific">Baudoinia panamericana (strain UAMH 10762)</name>
    <name type="common">Angels' share fungus</name>
    <name type="synonym">Baudoinia compniacensis (strain UAMH 10762)</name>
    <dbReference type="NCBI Taxonomy" id="717646"/>
    <lineage>
        <taxon>Eukaryota</taxon>
        <taxon>Fungi</taxon>
        <taxon>Dikarya</taxon>
        <taxon>Ascomycota</taxon>
        <taxon>Pezizomycotina</taxon>
        <taxon>Dothideomycetes</taxon>
        <taxon>Dothideomycetidae</taxon>
        <taxon>Mycosphaerellales</taxon>
        <taxon>Teratosphaeriaceae</taxon>
        <taxon>Baudoinia</taxon>
    </lineage>
</organism>
<keyword evidence="2" id="KW-1185">Reference proteome</keyword>
<dbReference type="RefSeq" id="XP_007679046.1">
    <property type="nucleotide sequence ID" value="XM_007680856.1"/>
</dbReference>